<evidence type="ECO:0000256" key="1">
    <source>
        <dbReference type="SAM" id="Phobius"/>
    </source>
</evidence>
<protein>
    <submittedName>
        <fullName evidence="2">Uncharacterized protein</fullName>
    </submittedName>
</protein>
<proteinExistence type="predicted"/>
<reference evidence="2" key="1">
    <citation type="submission" date="2009-10" db="EMBL/GenBank/DDBJ databases">
        <title>Diversity of trophic interactions inside an arsenic-rich microbial ecosystem.</title>
        <authorList>
            <person name="Bertin P.N."/>
            <person name="Heinrich-Salmeron A."/>
            <person name="Pelletier E."/>
            <person name="Goulhen-Chollet F."/>
            <person name="Arsene-Ploetze F."/>
            <person name="Gallien S."/>
            <person name="Calteau A."/>
            <person name="Vallenet D."/>
            <person name="Casiot C."/>
            <person name="Chane-Woon-Ming B."/>
            <person name="Giloteaux L."/>
            <person name="Barakat M."/>
            <person name="Bonnefoy V."/>
            <person name="Bruneel O."/>
            <person name="Chandler M."/>
            <person name="Cleiss J."/>
            <person name="Duran R."/>
            <person name="Elbaz-Poulichet F."/>
            <person name="Fonknechten N."/>
            <person name="Lauga B."/>
            <person name="Mornico D."/>
            <person name="Ortet P."/>
            <person name="Schaeffer C."/>
            <person name="Siguier P."/>
            <person name="Alexander Thil Smith A."/>
            <person name="Van Dorsselaer A."/>
            <person name="Weissenbach J."/>
            <person name="Medigue C."/>
            <person name="Le Paslier D."/>
        </authorList>
    </citation>
    <scope>NUCLEOTIDE SEQUENCE</scope>
</reference>
<organism evidence="2">
    <name type="scientific">mine drainage metagenome</name>
    <dbReference type="NCBI Taxonomy" id="410659"/>
    <lineage>
        <taxon>unclassified sequences</taxon>
        <taxon>metagenomes</taxon>
        <taxon>ecological metagenomes</taxon>
    </lineage>
</organism>
<keyword evidence="1" id="KW-1133">Transmembrane helix</keyword>
<keyword evidence="1" id="KW-0812">Transmembrane</keyword>
<gene>
    <name evidence="2" type="ORF">CARN7_2531</name>
</gene>
<comment type="caution">
    <text evidence="2">The sequence shown here is derived from an EMBL/GenBank/DDBJ whole genome shotgun (WGS) entry which is preliminary data.</text>
</comment>
<sequence>MTNLLPVKQAVIFIAQYALALPVFFVALVILMRRTWKYDLIDAVDDGVVVAIVEMLAGKLHHETRPFCRASSHSAGCARRR</sequence>
<dbReference type="EMBL" id="CABR01000159">
    <property type="protein sequence ID" value="CBI11691.1"/>
    <property type="molecule type" value="Genomic_DNA"/>
</dbReference>
<keyword evidence="1" id="KW-0472">Membrane</keyword>
<name>E6QWR7_9ZZZZ</name>
<accession>E6QWR7</accession>
<feature type="transmembrane region" description="Helical" evidence="1">
    <location>
        <begin position="12"/>
        <end position="31"/>
    </location>
</feature>
<evidence type="ECO:0000313" key="2">
    <source>
        <dbReference type="EMBL" id="CBI11691.1"/>
    </source>
</evidence>
<dbReference type="AlphaFoldDB" id="E6QWR7"/>